<dbReference type="InterPro" id="IPR011263">
    <property type="entry name" value="DNA-dir_RNA_pol_RpoA/D/Rpb3"/>
</dbReference>
<feature type="domain" description="DNA-directed RNA polymerase RpoA/D/Rpb3-type" evidence="12">
    <location>
        <begin position="2"/>
        <end position="210"/>
    </location>
</feature>
<evidence type="ECO:0000256" key="1">
    <source>
        <dbReference type="ARBA" id="ARBA00007123"/>
    </source>
</evidence>
<evidence type="ECO:0000256" key="6">
    <source>
        <dbReference type="ARBA" id="ARBA00022695"/>
    </source>
</evidence>
<comment type="caution">
    <text evidence="13">The sequence shown here is derived from an EMBL/GenBank/DDBJ whole genome shotgun (WGS) entry which is preliminary data.</text>
</comment>
<evidence type="ECO:0000256" key="3">
    <source>
        <dbReference type="ARBA" id="ARBA00015972"/>
    </source>
</evidence>
<comment type="similarity">
    <text evidence="1">Belongs to the RNA polymerase alpha chain family.</text>
</comment>
<dbReference type="SUPFAM" id="SSF55257">
    <property type="entry name" value="RBP11-like subunits of RNA polymerase"/>
    <property type="match status" value="1"/>
</dbReference>
<dbReference type="InterPro" id="IPR036643">
    <property type="entry name" value="RNApol_insert_sf"/>
</dbReference>
<keyword evidence="4 13" id="KW-0240">DNA-directed RNA polymerase</keyword>
<dbReference type="Pfam" id="PF03118">
    <property type="entry name" value="RNA_pol_A_CTD"/>
    <property type="match status" value="1"/>
</dbReference>
<dbReference type="EC" id="2.7.7.6" evidence="2"/>
<dbReference type="Pfam" id="PF01193">
    <property type="entry name" value="RNA_pol_L"/>
    <property type="match status" value="1"/>
</dbReference>
<dbReference type="SUPFAM" id="SSF47789">
    <property type="entry name" value="C-terminal domain of RNA polymerase alpha subunit"/>
    <property type="match status" value="1"/>
</dbReference>
<evidence type="ECO:0000256" key="2">
    <source>
        <dbReference type="ARBA" id="ARBA00012418"/>
    </source>
</evidence>
<dbReference type="GO" id="GO:0000428">
    <property type="term" value="C:DNA-directed RNA polymerase complex"/>
    <property type="evidence" value="ECO:0007669"/>
    <property type="project" value="UniProtKB-KW"/>
</dbReference>
<dbReference type="Gene3D" id="3.30.1360.10">
    <property type="entry name" value="RNA polymerase, RBP11-like subunit"/>
    <property type="match status" value="1"/>
</dbReference>
<evidence type="ECO:0000256" key="10">
    <source>
        <dbReference type="ARBA" id="ARBA00048552"/>
    </source>
</evidence>
<dbReference type="Gene3D" id="1.10.150.20">
    <property type="entry name" value="5' to 3' exonuclease, C-terminal subdomain"/>
    <property type="match status" value="1"/>
</dbReference>
<dbReference type="InterPro" id="IPR011260">
    <property type="entry name" value="RNAP_asu_C"/>
</dbReference>
<dbReference type="Pfam" id="PF01000">
    <property type="entry name" value="RNA_pol_A_bac"/>
    <property type="match status" value="1"/>
</dbReference>
<name>A0A1G2H1K5_9BACT</name>
<dbReference type="FunFam" id="2.170.120.12:FF:000001">
    <property type="entry name" value="DNA-directed RNA polymerase subunit alpha"/>
    <property type="match status" value="1"/>
</dbReference>
<accession>A0A1G2H1K5</accession>
<dbReference type="GO" id="GO:0005737">
    <property type="term" value="C:cytoplasm"/>
    <property type="evidence" value="ECO:0007669"/>
    <property type="project" value="UniProtKB-ARBA"/>
</dbReference>
<keyword evidence="7" id="KW-0804">Transcription</keyword>
<dbReference type="GO" id="GO:0046983">
    <property type="term" value="F:protein dimerization activity"/>
    <property type="evidence" value="ECO:0007669"/>
    <property type="project" value="InterPro"/>
</dbReference>
<sequence length="300" mass="33322">MEGVFEIDGFYPGYGITVGNVLRRILLSSLPGAAITQVKIEGVQHEFSTISGIQEDVITILLNLKKIRFQMHTNEPQRLQLSVKGEQIITGKNLETSSVLEVANKDAHIATLTDKQAKLNMELIVETGLGYIPREVGRREKVEVGMMTIDALFSPVNHVRYEVENMRVGEHTNYNRLRLSIGTDGTITPEEAFEKSAKIAVEQFSALAEGFATEEELTREREVETYVLAGENAPQTRDGESNGEDETDFTKTKIEDLRLPSRTIHVLHEHGIKTVGGLLRRDAEALSKIPGIGEKAILEV</sequence>
<evidence type="ECO:0000256" key="5">
    <source>
        <dbReference type="ARBA" id="ARBA00022679"/>
    </source>
</evidence>
<organism evidence="13 14">
    <name type="scientific">Candidatus Ryanbacteria bacterium RIFCSPLOWO2_02_FULL_45_11c</name>
    <dbReference type="NCBI Taxonomy" id="1802128"/>
    <lineage>
        <taxon>Bacteria</taxon>
        <taxon>Candidatus Ryaniibacteriota</taxon>
    </lineage>
</organism>
<evidence type="ECO:0000256" key="7">
    <source>
        <dbReference type="ARBA" id="ARBA00023163"/>
    </source>
</evidence>
<keyword evidence="6" id="KW-0548">Nucleotidyltransferase</keyword>
<dbReference type="AlphaFoldDB" id="A0A1G2H1K5"/>
<evidence type="ECO:0000256" key="9">
    <source>
        <dbReference type="ARBA" id="ARBA00033070"/>
    </source>
</evidence>
<dbReference type="GO" id="GO:0003899">
    <property type="term" value="F:DNA-directed RNA polymerase activity"/>
    <property type="evidence" value="ECO:0007669"/>
    <property type="project" value="UniProtKB-EC"/>
</dbReference>
<evidence type="ECO:0000256" key="8">
    <source>
        <dbReference type="ARBA" id="ARBA00032524"/>
    </source>
</evidence>
<dbReference type="Proteomes" id="UP000178186">
    <property type="component" value="Unassembled WGS sequence"/>
</dbReference>
<evidence type="ECO:0000256" key="11">
    <source>
        <dbReference type="SAM" id="MobiDB-lite"/>
    </source>
</evidence>
<dbReference type="InterPro" id="IPR036603">
    <property type="entry name" value="RBP11-like"/>
</dbReference>
<feature type="region of interest" description="Disordered" evidence="11">
    <location>
        <begin position="232"/>
        <end position="251"/>
    </location>
</feature>
<dbReference type="SMART" id="SM00662">
    <property type="entry name" value="RPOLD"/>
    <property type="match status" value="1"/>
</dbReference>
<protein>
    <recommendedName>
        <fullName evidence="3">DNA-directed RNA polymerase subunit alpha</fullName>
        <ecNumber evidence="2">2.7.7.6</ecNumber>
    </recommendedName>
    <alternativeName>
        <fullName evidence="9">RNA polymerase subunit alpha</fullName>
    </alternativeName>
    <alternativeName>
        <fullName evidence="8">Transcriptase subunit alpha</fullName>
    </alternativeName>
</protein>
<dbReference type="NCBIfam" id="NF003519">
    <property type="entry name" value="PRK05182.2-5"/>
    <property type="match status" value="1"/>
</dbReference>
<evidence type="ECO:0000256" key="4">
    <source>
        <dbReference type="ARBA" id="ARBA00022478"/>
    </source>
</evidence>
<gene>
    <name evidence="13" type="ORF">A3H64_01450</name>
</gene>
<dbReference type="EMBL" id="MHNY01000016">
    <property type="protein sequence ID" value="OGZ56249.1"/>
    <property type="molecule type" value="Genomic_DNA"/>
</dbReference>
<evidence type="ECO:0000313" key="13">
    <source>
        <dbReference type="EMBL" id="OGZ56249.1"/>
    </source>
</evidence>
<dbReference type="GO" id="GO:0006351">
    <property type="term" value="P:DNA-templated transcription"/>
    <property type="evidence" value="ECO:0007669"/>
    <property type="project" value="InterPro"/>
</dbReference>
<dbReference type="STRING" id="1802128.A3H64_01450"/>
<keyword evidence="5" id="KW-0808">Transferase</keyword>
<evidence type="ECO:0000259" key="12">
    <source>
        <dbReference type="SMART" id="SM00662"/>
    </source>
</evidence>
<comment type="catalytic activity">
    <reaction evidence="10">
        <text>RNA(n) + a ribonucleoside 5'-triphosphate = RNA(n+1) + diphosphate</text>
        <dbReference type="Rhea" id="RHEA:21248"/>
        <dbReference type="Rhea" id="RHEA-COMP:14527"/>
        <dbReference type="Rhea" id="RHEA-COMP:17342"/>
        <dbReference type="ChEBI" id="CHEBI:33019"/>
        <dbReference type="ChEBI" id="CHEBI:61557"/>
        <dbReference type="ChEBI" id="CHEBI:140395"/>
        <dbReference type="EC" id="2.7.7.6"/>
    </reaction>
</comment>
<dbReference type="Gene3D" id="2.170.120.12">
    <property type="entry name" value="DNA-directed RNA polymerase, insert domain"/>
    <property type="match status" value="1"/>
</dbReference>
<feature type="non-terminal residue" evidence="13">
    <location>
        <position position="300"/>
    </location>
</feature>
<evidence type="ECO:0000313" key="14">
    <source>
        <dbReference type="Proteomes" id="UP000178186"/>
    </source>
</evidence>
<dbReference type="GO" id="GO:0003677">
    <property type="term" value="F:DNA binding"/>
    <property type="evidence" value="ECO:0007669"/>
    <property type="project" value="InterPro"/>
</dbReference>
<dbReference type="CDD" id="cd06928">
    <property type="entry name" value="RNAP_alpha_NTD"/>
    <property type="match status" value="1"/>
</dbReference>
<dbReference type="NCBIfam" id="TIGR02027">
    <property type="entry name" value="rpoA"/>
    <property type="match status" value="1"/>
</dbReference>
<dbReference type="InterPro" id="IPR011262">
    <property type="entry name" value="DNA-dir_RNA_pol_insert"/>
</dbReference>
<proteinExistence type="inferred from homology"/>
<dbReference type="InterPro" id="IPR011773">
    <property type="entry name" value="DNA-dir_RpoA"/>
</dbReference>
<dbReference type="SUPFAM" id="SSF56553">
    <property type="entry name" value="Insert subdomain of RNA polymerase alpha subunit"/>
    <property type="match status" value="1"/>
</dbReference>
<reference evidence="13 14" key="1">
    <citation type="journal article" date="2016" name="Nat. Commun.">
        <title>Thousands of microbial genomes shed light on interconnected biogeochemical processes in an aquifer system.</title>
        <authorList>
            <person name="Anantharaman K."/>
            <person name="Brown C.T."/>
            <person name="Hug L.A."/>
            <person name="Sharon I."/>
            <person name="Castelle C.J."/>
            <person name="Probst A.J."/>
            <person name="Thomas B.C."/>
            <person name="Singh A."/>
            <person name="Wilkins M.J."/>
            <person name="Karaoz U."/>
            <person name="Brodie E.L."/>
            <person name="Williams K.H."/>
            <person name="Hubbard S.S."/>
            <person name="Banfield J.F."/>
        </authorList>
    </citation>
    <scope>NUCLEOTIDE SEQUENCE [LARGE SCALE GENOMIC DNA]</scope>
</reference>